<keyword evidence="3" id="KW-0812">Transmembrane</keyword>
<feature type="compositionally biased region" description="Low complexity" evidence="2">
    <location>
        <begin position="257"/>
        <end position="267"/>
    </location>
</feature>
<keyword evidence="1" id="KW-0175">Coiled coil</keyword>
<evidence type="ECO:0000256" key="3">
    <source>
        <dbReference type="SAM" id="Phobius"/>
    </source>
</evidence>
<evidence type="ECO:0000313" key="5">
    <source>
        <dbReference type="Proteomes" id="UP000053144"/>
    </source>
</evidence>
<evidence type="ECO:0000256" key="1">
    <source>
        <dbReference type="SAM" id="Coils"/>
    </source>
</evidence>
<keyword evidence="3" id="KW-0472">Membrane</keyword>
<accession>A0A0L9VSQ6</accession>
<dbReference type="EMBL" id="CM003381">
    <property type="protein sequence ID" value="KOM57963.1"/>
    <property type="molecule type" value="Genomic_DNA"/>
</dbReference>
<dbReference type="AlphaFoldDB" id="A0A0L9VSQ6"/>
<dbReference type="Proteomes" id="UP000053144">
    <property type="component" value="Chromosome 11"/>
</dbReference>
<sequence>MQIQVEEVGHQMKEMTTSFEADLDQERWKLAEAEREHRVVLKQMEGYIEQREERWRMMECEEGHQVLIKQMEDRIAKQERAVNHWKESFSQLVALANGAIENIPRMVSDAEAMTHFCNPPEEIKLFINYCKWTRANSRIMESWEESQESIKADVSQLKDQVGQILAALESLKTTGESSSTLDSSLMLKSRPPELWLFSLHLHNSHSNQLDAETQMKRTDSSWGSHDSQTGKAGDLKLLFSPKRASQRRDLPRPPITPRAAAAASNPATVPPPSTSPGVGGNLKHHRNRYRRRVAAFSLSRLRAALPILASAANLSATGTVSSRGAVSLGGRHRWALLFSFIYFLFLCLGCWECWMMKTEEESEAWWRQDDDGKSGRVVGLKRQVLEMKIDDVGRMGWVSRGIEITDGWEDDDACWPGYKVLGMKNEEERDEDDGMLEIHVGRGHAVLEV</sequence>
<feature type="coiled-coil region" evidence="1">
    <location>
        <begin position="30"/>
        <end position="88"/>
    </location>
</feature>
<name>A0A0L9VSQ6_PHAAN</name>
<proteinExistence type="predicted"/>
<feature type="transmembrane region" description="Helical" evidence="3">
    <location>
        <begin position="334"/>
        <end position="354"/>
    </location>
</feature>
<organism evidence="4 5">
    <name type="scientific">Phaseolus angularis</name>
    <name type="common">Azuki bean</name>
    <name type="synonym">Vigna angularis</name>
    <dbReference type="NCBI Taxonomy" id="3914"/>
    <lineage>
        <taxon>Eukaryota</taxon>
        <taxon>Viridiplantae</taxon>
        <taxon>Streptophyta</taxon>
        <taxon>Embryophyta</taxon>
        <taxon>Tracheophyta</taxon>
        <taxon>Spermatophyta</taxon>
        <taxon>Magnoliopsida</taxon>
        <taxon>eudicotyledons</taxon>
        <taxon>Gunneridae</taxon>
        <taxon>Pentapetalae</taxon>
        <taxon>rosids</taxon>
        <taxon>fabids</taxon>
        <taxon>Fabales</taxon>
        <taxon>Fabaceae</taxon>
        <taxon>Papilionoideae</taxon>
        <taxon>50 kb inversion clade</taxon>
        <taxon>NPAAA clade</taxon>
        <taxon>indigoferoid/millettioid clade</taxon>
        <taxon>Phaseoleae</taxon>
        <taxon>Vigna</taxon>
    </lineage>
</organism>
<evidence type="ECO:0000313" key="4">
    <source>
        <dbReference type="EMBL" id="KOM57963.1"/>
    </source>
</evidence>
<feature type="region of interest" description="Disordered" evidence="2">
    <location>
        <begin position="208"/>
        <end position="284"/>
    </location>
</feature>
<protein>
    <submittedName>
        <fullName evidence="4">Uncharacterized protein</fullName>
    </submittedName>
</protein>
<reference evidence="5" key="1">
    <citation type="journal article" date="2015" name="Proc. Natl. Acad. Sci. U.S.A.">
        <title>Genome sequencing of adzuki bean (Vigna angularis) provides insight into high starch and low fat accumulation and domestication.</title>
        <authorList>
            <person name="Yang K."/>
            <person name="Tian Z."/>
            <person name="Chen C."/>
            <person name="Luo L."/>
            <person name="Zhao B."/>
            <person name="Wang Z."/>
            <person name="Yu L."/>
            <person name="Li Y."/>
            <person name="Sun Y."/>
            <person name="Li W."/>
            <person name="Chen Y."/>
            <person name="Li Y."/>
            <person name="Zhang Y."/>
            <person name="Ai D."/>
            <person name="Zhao J."/>
            <person name="Shang C."/>
            <person name="Ma Y."/>
            <person name="Wu B."/>
            <person name="Wang M."/>
            <person name="Gao L."/>
            <person name="Sun D."/>
            <person name="Zhang P."/>
            <person name="Guo F."/>
            <person name="Wang W."/>
            <person name="Li Y."/>
            <person name="Wang J."/>
            <person name="Varshney R.K."/>
            <person name="Wang J."/>
            <person name="Ling H.Q."/>
            <person name="Wan P."/>
        </authorList>
    </citation>
    <scope>NUCLEOTIDE SEQUENCE</scope>
    <source>
        <strain evidence="5">cv. Jingnong 6</strain>
    </source>
</reference>
<evidence type="ECO:0000256" key="2">
    <source>
        <dbReference type="SAM" id="MobiDB-lite"/>
    </source>
</evidence>
<feature type="compositionally biased region" description="Polar residues" evidence="2">
    <location>
        <begin position="220"/>
        <end position="230"/>
    </location>
</feature>
<keyword evidence="3" id="KW-1133">Transmembrane helix</keyword>
<dbReference type="Gramene" id="KOM57963">
    <property type="protein sequence ID" value="KOM57963"/>
    <property type="gene ID" value="LR48_Vigan11g099600"/>
</dbReference>
<gene>
    <name evidence="4" type="ORF">LR48_Vigan11g099600</name>
</gene>